<protein>
    <submittedName>
        <fullName evidence="1">Uncharacterized protein</fullName>
    </submittedName>
</protein>
<name>A0A4C1ZYQ2_EUMVA</name>
<dbReference type="Proteomes" id="UP000299102">
    <property type="component" value="Unassembled WGS sequence"/>
</dbReference>
<dbReference type="AlphaFoldDB" id="A0A4C1ZYQ2"/>
<evidence type="ECO:0000313" key="1">
    <source>
        <dbReference type="EMBL" id="GBP91747.1"/>
    </source>
</evidence>
<evidence type="ECO:0000313" key="2">
    <source>
        <dbReference type="Proteomes" id="UP000299102"/>
    </source>
</evidence>
<comment type="caution">
    <text evidence="1">The sequence shown here is derived from an EMBL/GenBank/DDBJ whole genome shotgun (WGS) entry which is preliminary data.</text>
</comment>
<gene>
    <name evidence="1" type="ORF">EVAR_100232_1</name>
</gene>
<reference evidence="1 2" key="1">
    <citation type="journal article" date="2019" name="Commun. Biol.">
        <title>The bagworm genome reveals a unique fibroin gene that provides high tensile strength.</title>
        <authorList>
            <person name="Kono N."/>
            <person name="Nakamura H."/>
            <person name="Ohtoshi R."/>
            <person name="Tomita M."/>
            <person name="Numata K."/>
            <person name="Arakawa K."/>
        </authorList>
    </citation>
    <scope>NUCLEOTIDE SEQUENCE [LARGE SCALE GENOMIC DNA]</scope>
</reference>
<proteinExistence type="predicted"/>
<keyword evidence="2" id="KW-1185">Reference proteome</keyword>
<dbReference type="EMBL" id="BGZK01002204">
    <property type="protein sequence ID" value="GBP91747.1"/>
    <property type="molecule type" value="Genomic_DNA"/>
</dbReference>
<accession>A0A4C1ZYQ2</accession>
<organism evidence="1 2">
    <name type="scientific">Eumeta variegata</name>
    <name type="common">Bagworm moth</name>
    <name type="synonym">Eumeta japonica</name>
    <dbReference type="NCBI Taxonomy" id="151549"/>
    <lineage>
        <taxon>Eukaryota</taxon>
        <taxon>Metazoa</taxon>
        <taxon>Ecdysozoa</taxon>
        <taxon>Arthropoda</taxon>
        <taxon>Hexapoda</taxon>
        <taxon>Insecta</taxon>
        <taxon>Pterygota</taxon>
        <taxon>Neoptera</taxon>
        <taxon>Endopterygota</taxon>
        <taxon>Lepidoptera</taxon>
        <taxon>Glossata</taxon>
        <taxon>Ditrysia</taxon>
        <taxon>Tineoidea</taxon>
        <taxon>Psychidae</taxon>
        <taxon>Oiketicinae</taxon>
        <taxon>Eumeta</taxon>
    </lineage>
</organism>
<sequence>MSNLLFVIIDNSTTATLLQRKVSTRASTICRCAANRPQASSSARAAMAGRRMRQLRARGLKYSAGAVAPYRRTCISDASRCILAAIA</sequence>